<accession>A0AAW0ME57</accession>
<name>A0AAW0ME57_9GOBI</name>
<gene>
    <name evidence="1" type="ORF">WMY93_032185</name>
</gene>
<sequence length="138" mass="15178">MGFVHLASPAHPHLPSFYSSHLTSHTRGAESWPQEAPARMSHFVCCCLASHSPVARLTTTEDVWHVWMGRMDSSLSPLYLTKSENFLRSGPVQFTYRGSSMVHVPLALAVLRLSVCACSPGRIQRRSPGTSFPGSQIT</sequence>
<dbReference type="Proteomes" id="UP001460270">
    <property type="component" value="Unassembled WGS sequence"/>
</dbReference>
<reference evidence="2" key="1">
    <citation type="submission" date="2024-04" db="EMBL/GenBank/DDBJ databases">
        <title>Salinicola lusitanus LLJ914,a marine bacterium isolated from the Okinawa Trough.</title>
        <authorList>
            <person name="Li J."/>
        </authorList>
    </citation>
    <scope>NUCLEOTIDE SEQUENCE [LARGE SCALE GENOMIC DNA]</scope>
</reference>
<evidence type="ECO:0000313" key="2">
    <source>
        <dbReference type="Proteomes" id="UP001460270"/>
    </source>
</evidence>
<protein>
    <submittedName>
        <fullName evidence="1">Uncharacterized protein</fullName>
    </submittedName>
</protein>
<dbReference type="AlphaFoldDB" id="A0AAW0ME57"/>
<dbReference type="EMBL" id="JBBPFD010000722">
    <property type="protein sequence ID" value="KAK7877105.1"/>
    <property type="molecule type" value="Genomic_DNA"/>
</dbReference>
<proteinExistence type="predicted"/>
<comment type="caution">
    <text evidence="1">The sequence shown here is derived from an EMBL/GenBank/DDBJ whole genome shotgun (WGS) entry which is preliminary data.</text>
</comment>
<organism evidence="1 2">
    <name type="scientific">Mugilogobius chulae</name>
    <name type="common">yellowstripe goby</name>
    <dbReference type="NCBI Taxonomy" id="88201"/>
    <lineage>
        <taxon>Eukaryota</taxon>
        <taxon>Metazoa</taxon>
        <taxon>Chordata</taxon>
        <taxon>Craniata</taxon>
        <taxon>Vertebrata</taxon>
        <taxon>Euteleostomi</taxon>
        <taxon>Actinopterygii</taxon>
        <taxon>Neopterygii</taxon>
        <taxon>Teleostei</taxon>
        <taxon>Neoteleostei</taxon>
        <taxon>Acanthomorphata</taxon>
        <taxon>Gobiaria</taxon>
        <taxon>Gobiiformes</taxon>
        <taxon>Gobioidei</taxon>
        <taxon>Gobiidae</taxon>
        <taxon>Gobionellinae</taxon>
        <taxon>Mugilogobius</taxon>
    </lineage>
</organism>
<keyword evidence="2" id="KW-1185">Reference proteome</keyword>
<evidence type="ECO:0000313" key="1">
    <source>
        <dbReference type="EMBL" id="KAK7877105.1"/>
    </source>
</evidence>